<proteinExistence type="predicted"/>
<sequence length="69" mass="7861">MQNDEFHAVLSKLPRDICDVCGNLGCPRGEDWLNSPERPLGRMIFEEECVSFTGWPGEGVFQFNERRGS</sequence>
<name>A0A6M3XYM8_9ZZZZ</name>
<protein>
    <submittedName>
        <fullName evidence="1">Uncharacterized protein</fullName>
    </submittedName>
</protein>
<dbReference type="AlphaFoldDB" id="A0A6M3XYM8"/>
<dbReference type="EMBL" id="MT144960">
    <property type="protein sequence ID" value="QJI01904.1"/>
    <property type="molecule type" value="Genomic_DNA"/>
</dbReference>
<accession>A0A6M3XYM8</accession>
<evidence type="ECO:0000313" key="1">
    <source>
        <dbReference type="EMBL" id="QJI01904.1"/>
    </source>
</evidence>
<gene>
    <name evidence="1" type="ORF">TM448B02830_0001</name>
</gene>
<reference evidence="1" key="1">
    <citation type="submission" date="2020-03" db="EMBL/GenBank/DDBJ databases">
        <title>The deep terrestrial virosphere.</title>
        <authorList>
            <person name="Holmfeldt K."/>
            <person name="Nilsson E."/>
            <person name="Simone D."/>
            <person name="Lopez-Fernandez M."/>
            <person name="Wu X."/>
            <person name="de Brujin I."/>
            <person name="Lundin D."/>
            <person name="Andersson A."/>
            <person name="Bertilsson S."/>
            <person name="Dopson M."/>
        </authorList>
    </citation>
    <scope>NUCLEOTIDE SEQUENCE</scope>
    <source>
        <strain evidence="1">TM448B02830</strain>
    </source>
</reference>
<organism evidence="1">
    <name type="scientific">viral metagenome</name>
    <dbReference type="NCBI Taxonomy" id="1070528"/>
    <lineage>
        <taxon>unclassified sequences</taxon>
        <taxon>metagenomes</taxon>
        <taxon>organismal metagenomes</taxon>
    </lineage>
</organism>